<feature type="domain" description="RNA polymerase sigma-70 ECF-like HTH" evidence="1">
    <location>
        <begin position="51"/>
        <end position="173"/>
    </location>
</feature>
<dbReference type="Proteomes" id="UP000051697">
    <property type="component" value="Unassembled WGS sequence"/>
</dbReference>
<dbReference type="KEGG" id="lol:LACOL_1613"/>
<dbReference type="InterPro" id="IPR013324">
    <property type="entry name" value="RNA_pol_sigma_r3/r4-like"/>
</dbReference>
<evidence type="ECO:0000313" key="3">
    <source>
        <dbReference type="Proteomes" id="UP000051697"/>
    </source>
</evidence>
<dbReference type="OrthoDB" id="2248780at2"/>
<dbReference type="GO" id="GO:0006352">
    <property type="term" value="P:DNA-templated transcription initiation"/>
    <property type="evidence" value="ECO:0007669"/>
    <property type="project" value="InterPro"/>
</dbReference>
<organism evidence="2 3">
    <name type="scientific">Paucilactobacillus oligofermentans DSM 15707 = LMG 22743</name>
    <dbReference type="NCBI Taxonomy" id="1423778"/>
    <lineage>
        <taxon>Bacteria</taxon>
        <taxon>Bacillati</taxon>
        <taxon>Bacillota</taxon>
        <taxon>Bacilli</taxon>
        <taxon>Lactobacillales</taxon>
        <taxon>Lactobacillaceae</taxon>
        <taxon>Paucilactobacillus</taxon>
    </lineage>
</organism>
<dbReference type="AlphaFoldDB" id="A0A0R1RY39"/>
<dbReference type="InterPro" id="IPR014284">
    <property type="entry name" value="RNA_pol_sigma-70_dom"/>
</dbReference>
<accession>A0A0R1RY39</accession>
<dbReference type="GO" id="GO:0003700">
    <property type="term" value="F:DNA-binding transcription factor activity"/>
    <property type="evidence" value="ECO:0007669"/>
    <property type="project" value="InterPro"/>
</dbReference>
<keyword evidence="3" id="KW-1185">Reference proteome</keyword>
<sequence>MNNVENIQRGFELLTTDENEKIIFGVLKHFHINPLNPNYDDLAQEGKLAFVDAYCRFVDKPSKDYDNFQAYAYQRVKWQLNDLLNRQTKQKSYVDFSLNNELISREVIDEILIDHNDHSNHVTQVLTNDFFNQLFTICNQQERRYLTGTFLKGLNGAEIANYYNVSRQAVNKWKQQVTQKAKLLSQLD</sequence>
<dbReference type="RefSeq" id="WP_057889096.1">
    <property type="nucleotide sequence ID" value="NZ_AZFE01000002.1"/>
</dbReference>
<protein>
    <recommendedName>
        <fullName evidence="1">RNA polymerase sigma-70 ECF-like HTH domain-containing protein</fullName>
    </recommendedName>
</protein>
<dbReference type="NCBIfam" id="TIGR02937">
    <property type="entry name" value="sigma70-ECF"/>
    <property type="match status" value="1"/>
</dbReference>
<proteinExistence type="predicted"/>
<dbReference type="SUPFAM" id="SSF88946">
    <property type="entry name" value="Sigma2 domain of RNA polymerase sigma factors"/>
    <property type="match status" value="1"/>
</dbReference>
<dbReference type="Gene3D" id="1.10.1740.10">
    <property type="match status" value="1"/>
</dbReference>
<dbReference type="InterPro" id="IPR013325">
    <property type="entry name" value="RNA_pol_sigma_r2"/>
</dbReference>
<dbReference type="STRING" id="1423778.FC70_GL000132"/>
<gene>
    <name evidence="2" type="ORF">FC70_GL000132</name>
</gene>
<evidence type="ECO:0000313" key="2">
    <source>
        <dbReference type="EMBL" id="KRL58059.1"/>
    </source>
</evidence>
<dbReference type="InterPro" id="IPR053812">
    <property type="entry name" value="HTH_Sigma70_ECF-like"/>
</dbReference>
<name>A0A0R1RY39_9LACO</name>
<dbReference type="PATRIC" id="fig|1423778.4.peg.147"/>
<dbReference type="EMBL" id="AZFE01000002">
    <property type="protein sequence ID" value="KRL58059.1"/>
    <property type="molecule type" value="Genomic_DNA"/>
</dbReference>
<comment type="caution">
    <text evidence="2">The sequence shown here is derived from an EMBL/GenBank/DDBJ whole genome shotgun (WGS) entry which is preliminary data.</text>
</comment>
<evidence type="ECO:0000259" key="1">
    <source>
        <dbReference type="Pfam" id="PF07638"/>
    </source>
</evidence>
<reference evidence="2 3" key="1">
    <citation type="journal article" date="2015" name="Genome Announc.">
        <title>Expanding the biotechnology potential of lactobacilli through comparative genomics of 213 strains and associated genera.</title>
        <authorList>
            <person name="Sun Z."/>
            <person name="Harris H.M."/>
            <person name="McCann A."/>
            <person name="Guo C."/>
            <person name="Argimon S."/>
            <person name="Zhang W."/>
            <person name="Yang X."/>
            <person name="Jeffery I.B."/>
            <person name="Cooney J.C."/>
            <person name="Kagawa T.F."/>
            <person name="Liu W."/>
            <person name="Song Y."/>
            <person name="Salvetti E."/>
            <person name="Wrobel A."/>
            <person name="Rasinkangas P."/>
            <person name="Parkhill J."/>
            <person name="Rea M.C."/>
            <person name="O'Sullivan O."/>
            <person name="Ritari J."/>
            <person name="Douillard F.P."/>
            <person name="Paul Ross R."/>
            <person name="Yang R."/>
            <person name="Briner A.E."/>
            <person name="Felis G.E."/>
            <person name="de Vos W.M."/>
            <person name="Barrangou R."/>
            <person name="Klaenhammer T.R."/>
            <person name="Caufield P.W."/>
            <person name="Cui Y."/>
            <person name="Zhang H."/>
            <person name="O'Toole P.W."/>
        </authorList>
    </citation>
    <scope>NUCLEOTIDE SEQUENCE [LARGE SCALE GENOMIC DNA]</scope>
    <source>
        <strain evidence="2 3">DSM 15707</strain>
    </source>
</reference>
<dbReference type="SUPFAM" id="SSF88659">
    <property type="entry name" value="Sigma3 and sigma4 domains of RNA polymerase sigma factors"/>
    <property type="match status" value="1"/>
</dbReference>
<dbReference type="Pfam" id="PF07638">
    <property type="entry name" value="Sigma70_ECF"/>
    <property type="match status" value="1"/>
</dbReference>